<dbReference type="GO" id="GO:0003700">
    <property type="term" value="F:DNA-binding transcription factor activity"/>
    <property type="evidence" value="ECO:0007669"/>
    <property type="project" value="InterPro"/>
</dbReference>
<dbReference type="InterPro" id="IPR043135">
    <property type="entry name" value="Fur_C"/>
</dbReference>
<proteinExistence type="inferred from homology"/>
<feature type="binding site" evidence="7">
    <location>
        <position position="96"/>
    </location>
    <ligand>
        <name>Zn(2+)</name>
        <dbReference type="ChEBI" id="CHEBI:29105"/>
    </ligand>
</feature>
<reference evidence="9 10" key="1">
    <citation type="submission" date="2019-08" db="EMBL/GenBank/DDBJ databases">
        <title>Complete genome sequence of Candidatus Uab amorphum.</title>
        <authorList>
            <person name="Shiratori T."/>
            <person name="Suzuki S."/>
            <person name="Kakizawa Y."/>
            <person name="Ishida K."/>
        </authorList>
    </citation>
    <scope>NUCLEOTIDE SEQUENCE [LARGE SCALE GENOMIC DNA]</scope>
    <source>
        <strain evidence="9 10">SRT547</strain>
    </source>
</reference>
<dbReference type="AlphaFoldDB" id="A0A5S9F3E5"/>
<protein>
    <submittedName>
        <fullName evidence="9">Transcriptional repressor</fullName>
    </submittedName>
</protein>
<feature type="binding site" evidence="8">
    <location>
        <position position="124"/>
    </location>
    <ligand>
        <name>Fe cation</name>
        <dbReference type="ChEBI" id="CHEBI:24875"/>
    </ligand>
</feature>
<feature type="binding site" evidence="7">
    <location>
        <position position="93"/>
    </location>
    <ligand>
        <name>Zn(2+)</name>
        <dbReference type="ChEBI" id="CHEBI:29105"/>
    </ligand>
</feature>
<keyword evidence="5" id="KW-0238">DNA-binding</keyword>
<dbReference type="RefSeq" id="WP_151967638.1">
    <property type="nucleotide sequence ID" value="NZ_AP019860.1"/>
</dbReference>
<evidence type="ECO:0000256" key="8">
    <source>
        <dbReference type="PIRSR" id="PIRSR602481-2"/>
    </source>
</evidence>
<dbReference type="GO" id="GO:0045892">
    <property type="term" value="P:negative regulation of DNA-templated transcription"/>
    <property type="evidence" value="ECO:0007669"/>
    <property type="project" value="TreeGrafter"/>
</dbReference>
<feature type="binding site" evidence="7">
    <location>
        <position position="132"/>
    </location>
    <ligand>
        <name>Zn(2+)</name>
        <dbReference type="ChEBI" id="CHEBI:29105"/>
    </ligand>
</feature>
<organism evidence="9 10">
    <name type="scientific">Uabimicrobium amorphum</name>
    <dbReference type="NCBI Taxonomy" id="2596890"/>
    <lineage>
        <taxon>Bacteria</taxon>
        <taxon>Pseudomonadati</taxon>
        <taxon>Planctomycetota</taxon>
        <taxon>Candidatus Uabimicrobiia</taxon>
        <taxon>Candidatus Uabimicrobiales</taxon>
        <taxon>Candidatus Uabimicrobiaceae</taxon>
        <taxon>Candidatus Uabimicrobium</taxon>
    </lineage>
</organism>
<comment type="cofactor">
    <cofactor evidence="8">
        <name>Mn(2+)</name>
        <dbReference type="ChEBI" id="CHEBI:29035"/>
    </cofactor>
    <cofactor evidence="8">
        <name>Fe(2+)</name>
        <dbReference type="ChEBI" id="CHEBI:29033"/>
    </cofactor>
    <text evidence="8">Binds 1 Mn(2+) or Fe(2+) ion per subunit.</text>
</comment>
<gene>
    <name evidence="9" type="ORF">UABAM_01791</name>
</gene>
<keyword evidence="2" id="KW-0678">Repressor</keyword>
<evidence type="ECO:0000256" key="6">
    <source>
        <dbReference type="ARBA" id="ARBA00023163"/>
    </source>
</evidence>
<dbReference type="InterPro" id="IPR036390">
    <property type="entry name" value="WH_DNA-bd_sf"/>
</dbReference>
<sequence length="138" mass="16341">MGKDNRNSTQVLKDAKLSNTKIRKSILEFLMQNHGPFSIDDIHKHISNGDYATVYRCIKKFEEHEIVKKCDFGDNISRYEYKDCNHHHHHIMCRSCQKITTVEYCFLKEMEKMLTDQGYKDVSHTLEFFGICQDCQNE</sequence>
<dbReference type="InterPro" id="IPR002481">
    <property type="entry name" value="FUR"/>
</dbReference>
<keyword evidence="4" id="KW-0805">Transcription regulation</keyword>
<evidence type="ECO:0000313" key="9">
    <source>
        <dbReference type="EMBL" id="BBM83439.1"/>
    </source>
</evidence>
<comment type="cofactor">
    <cofactor evidence="7">
        <name>Zn(2+)</name>
        <dbReference type="ChEBI" id="CHEBI:29105"/>
    </cofactor>
    <text evidence="7">Binds 1 zinc ion per subunit.</text>
</comment>
<evidence type="ECO:0000256" key="3">
    <source>
        <dbReference type="ARBA" id="ARBA00022833"/>
    </source>
</evidence>
<dbReference type="KEGG" id="uam:UABAM_01791"/>
<keyword evidence="10" id="KW-1185">Reference proteome</keyword>
<keyword evidence="3 7" id="KW-0862">Zinc</keyword>
<accession>A0A5S9F3E5</accession>
<dbReference type="GO" id="GO:0008270">
    <property type="term" value="F:zinc ion binding"/>
    <property type="evidence" value="ECO:0007669"/>
    <property type="project" value="TreeGrafter"/>
</dbReference>
<evidence type="ECO:0000313" key="10">
    <source>
        <dbReference type="Proteomes" id="UP000326354"/>
    </source>
</evidence>
<comment type="similarity">
    <text evidence="1">Belongs to the Fur family.</text>
</comment>
<dbReference type="InterPro" id="IPR036388">
    <property type="entry name" value="WH-like_DNA-bd_sf"/>
</dbReference>
<name>A0A5S9F3E5_UABAM</name>
<evidence type="ECO:0000256" key="2">
    <source>
        <dbReference type="ARBA" id="ARBA00022491"/>
    </source>
</evidence>
<dbReference type="GO" id="GO:0000976">
    <property type="term" value="F:transcription cis-regulatory region binding"/>
    <property type="evidence" value="ECO:0007669"/>
    <property type="project" value="TreeGrafter"/>
</dbReference>
<dbReference type="Proteomes" id="UP000326354">
    <property type="component" value="Chromosome"/>
</dbReference>
<keyword evidence="6" id="KW-0804">Transcription</keyword>
<dbReference type="Gene3D" id="1.10.10.10">
    <property type="entry name" value="Winged helix-like DNA-binding domain superfamily/Winged helix DNA-binding domain"/>
    <property type="match status" value="1"/>
</dbReference>
<dbReference type="Gene3D" id="3.30.1490.190">
    <property type="match status" value="1"/>
</dbReference>
<evidence type="ECO:0000256" key="4">
    <source>
        <dbReference type="ARBA" id="ARBA00023015"/>
    </source>
</evidence>
<dbReference type="Pfam" id="PF01475">
    <property type="entry name" value="FUR"/>
    <property type="match status" value="1"/>
</dbReference>
<evidence type="ECO:0000256" key="1">
    <source>
        <dbReference type="ARBA" id="ARBA00007957"/>
    </source>
</evidence>
<feature type="binding site" evidence="7">
    <location>
        <position position="135"/>
    </location>
    <ligand>
        <name>Zn(2+)</name>
        <dbReference type="ChEBI" id="CHEBI:29105"/>
    </ligand>
</feature>
<evidence type="ECO:0000256" key="5">
    <source>
        <dbReference type="ARBA" id="ARBA00023125"/>
    </source>
</evidence>
<dbReference type="SUPFAM" id="SSF46785">
    <property type="entry name" value="Winged helix' DNA-binding domain"/>
    <property type="match status" value="1"/>
</dbReference>
<dbReference type="CDD" id="cd07153">
    <property type="entry name" value="Fur_like"/>
    <property type="match status" value="1"/>
</dbReference>
<dbReference type="GO" id="GO:1900376">
    <property type="term" value="P:regulation of secondary metabolite biosynthetic process"/>
    <property type="evidence" value="ECO:0007669"/>
    <property type="project" value="TreeGrafter"/>
</dbReference>
<dbReference type="PANTHER" id="PTHR33202:SF8">
    <property type="entry name" value="PEROXIDE-RESPONSIVE REPRESSOR PERR"/>
    <property type="match status" value="1"/>
</dbReference>
<dbReference type="EMBL" id="AP019860">
    <property type="protein sequence ID" value="BBM83439.1"/>
    <property type="molecule type" value="Genomic_DNA"/>
</dbReference>
<feature type="binding site" evidence="8">
    <location>
        <position position="87"/>
    </location>
    <ligand>
        <name>Fe cation</name>
        <dbReference type="ChEBI" id="CHEBI:24875"/>
    </ligand>
</feature>
<evidence type="ECO:0000256" key="7">
    <source>
        <dbReference type="PIRSR" id="PIRSR602481-1"/>
    </source>
</evidence>
<keyword evidence="8" id="KW-0408">Iron</keyword>
<dbReference type="PANTHER" id="PTHR33202">
    <property type="entry name" value="ZINC UPTAKE REGULATION PROTEIN"/>
    <property type="match status" value="1"/>
</dbReference>
<dbReference type="OrthoDB" id="8659436at2"/>
<keyword evidence="7" id="KW-0479">Metal-binding</keyword>